<dbReference type="SUPFAM" id="SSF55347">
    <property type="entry name" value="Glyceraldehyde-3-phosphate dehydrogenase-like, C-terminal domain"/>
    <property type="match status" value="1"/>
</dbReference>
<feature type="region of interest" description="Disordered" evidence="1">
    <location>
        <begin position="1"/>
        <end position="27"/>
    </location>
</feature>
<dbReference type="GO" id="GO:0006012">
    <property type="term" value="P:galactose metabolic process"/>
    <property type="evidence" value="ECO:0007669"/>
    <property type="project" value="EnsemblFungi"/>
</dbReference>
<dbReference type="AlphaFoldDB" id="G0W5T5"/>
<organism evidence="4 5">
    <name type="scientific">Naumovozyma dairenensis (strain ATCC 10597 / BCRC 20456 / CBS 421 / NBRC 0211 / NRRL Y-12639)</name>
    <name type="common">Saccharomyces dairenensis</name>
    <dbReference type="NCBI Taxonomy" id="1071378"/>
    <lineage>
        <taxon>Eukaryota</taxon>
        <taxon>Fungi</taxon>
        <taxon>Dikarya</taxon>
        <taxon>Ascomycota</taxon>
        <taxon>Saccharomycotina</taxon>
        <taxon>Saccharomycetes</taxon>
        <taxon>Saccharomycetales</taxon>
        <taxon>Saccharomycetaceae</taxon>
        <taxon>Naumovozyma</taxon>
    </lineage>
</organism>
<dbReference type="EMBL" id="HE580268">
    <property type="protein sequence ID" value="CCD23146.1"/>
    <property type="molecule type" value="Genomic_DNA"/>
</dbReference>
<dbReference type="GO" id="GO:0005737">
    <property type="term" value="C:cytoplasm"/>
    <property type="evidence" value="ECO:0007669"/>
    <property type="project" value="EnsemblFungi"/>
</dbReference>
<dbReference type="InterPro" id="IPR051317">
    <property type="entry name" value="Gfo/Idh/MocA_oxidoreduct"/>
</dbReference>
<proteinExistence type="predicted"/>
<dbReference type="OrthoDB" id="64915at2759"/>
<dbReference type="Pfam" id="PF22685">
    <property type="entry name" value="Gal80p_C-like"/>
    <property type="match status" value="1"/>
</dbReference>
<feature type="domain" description="Gal80p-like C-terminal" evidence="3">
    <location>
        <begin position="203"/>
        <end position="354"/>
    </location>
</feature>
<sequence>MGLPTNNIKSNNNSNNNNGSNNNTGISKNRIWKRRSLITNKRNSISGMTYNLRSKVSTIPNTGSIKVGFVGLSFKKGWALKTHYPAILQLSSQFEITALYNPTIDSSISTIRELKLRNATAFPTIESFASSSGVDMIVISIENMNHYEIIMSLLKYSQNNANLKYLFVEWGLKCSEKELETICAETTKNGIQTIISLQGRKSPYILRAKELIAQGYIGEINSIEVAGNGGWYGYERPQKSPAYMFDIKNGTNLVTTTFGHTIDVLQYITSSYFSTINAMVINNIPEQELVDDFGNKIGQKAPKTVPDHLLFQGTLLNGNVPVSCSIKGGKPIKKFTKNLVIDIHGTKGDIKLEGDAGFVEITNLVLYYGGIKPNNSPIYKTSDREPTTGDSGKETMEVYHLRNYNALVGNIFRLYQSIADFHFNTKQIENLPSQFAMQEFEFEGFPTLMDALFLVRLIDNVYKSNDLGSTLDVSKIYQYP</sequence>
<dbReference type="Gene3D" id="3.40.50.720">
    <property type="entry name" value="NAD(P)-binding Rossmann-like Domain"/>
    <property type="match status" value="1"/>
</dbReference>
<dbReference type="eggNOG" id="KOG2741">
    <property type="taxonomic scope" value="Eukaryota"/>
</dbReference>
<dbReference type="GO" id="GO:0042802">
    <property type="term" value="F:identical protein binding"/>
    <property type="evidence" value="ECO:0007669"/>
    <property type="project" value="EnsemblFungi"/>
</dbReference>
<dbReference type="HOGENOM" id="CLU_023194_25_0_1"/>
<protein>
    <submittedName>
        <fullName evidence="4">Uncharacterized protein</fullName>
    </submittedName>
</protein>
<dbReference type="Gene3D" id="3.30.360.10">
    <property type="entry name" value="Dihydrodipicolinate Reductase, domain 2"/>
    <property type="match status" value="1"/>
</dbReference>
<dbReference type="SUPFAM" id="SSF51735">
    <property type="entry name" value="NAD(P)-binding Rossmann-fold domains"/>
    <property type="match status" value="2"/>
</dbReference>
<feature type="domain" description="Gfo/Idh/MocA-like oxidoreductase N-terminal" evidence="2">
    <location>
        <begin position="65"/>
        <end position="157"/>
    </location>
</feature>
<dbReference type="RefSeq" id="XP_003668389.1">
    <property type="nucleotide sequence ID" value="XM_003668341.1"/>
</dbReference>
<dbReference type="Pfam" id="PF01408">
    <property type="entry name" value="GFO_IDH_MocA"/>
    <property type="match status" value="1"/>
</dbReference>
<dbReference type="PANTHER" id="PTHR43708:SF1">
    <property type="entry name" value="GALACTOSE_LACTOSE METABOLISM REGULATORY PROTEIN GAL80"/>
    <property type="match status" value="1"/>
</dbReference>
<accession>G0W5T5</accession>
<evidence type="ECO:0000259" key="2">
    <source>
        <dbReference type="Pfam" id="PF01408"/>
    </source>
</evidence>
<gene>
    <name evidence="4" type="primary">NDAI0B01120</name>
    <name evidence="4" type="ordered locus">NDAI_0B01120</name>
</gene>
<evidence type="ECO:0000256" key="1">
    <source>
        <dbReference type="SAM" id="MobiDB-lite"/>
    </source>
</evidence>
<dbReference type="OMA" id="DHMFVQG"/>
<dbReference type="GO" id="GO:0000435">
    <property type="term" value="P:positive regulation of transcription from RNA polymerase II promoter by galactose"/>
    <property type="evidence" value="ECO:0007669"/>
    <property type="project" value="EnsemblFungi"/>
</dbReference>
<dbReference type="STRING" id="1071378.G0W5T5"/>
<reference evidence="4 5" key="1">
    <citation type="journal article" date="2011" name="Proc. Natl. Acad. Sci. U.S.A.">
        <title>Evolutionary erosion of yeast sex chromosomes by mating-type switching accidents.</title>
        <authorList>
            <person name="Gordon J.L."/>
            <person name="Armisen D."/>
            <person name="Proux-Wera E."/>
            <person name="Oheigeartaigh S.S."/>
            <person name="Byrne K.P."/>
            <person name="Wolfe K.H."/>
        </authorList>
    </citation>
    <scope>NUCLEOTIDE SEQUENCE [LARGE SCALE GENOMIC DNA]</scope>
    <source>
        <strain evidence="5">ATCC 10597 / BCRC 20456 / CBS 421 / NBRC 0211 / NRRL Y-12639</strain>
    </source>
</reference>
<dbReference type="Proteomes" id="UP000000689">
    <property type="component" value="Chromosome 2"/>
</dbReference>
<dbReference type="KEGG" id="ndi:NDAI_0B01120"/>
<dbReference type="GO" id="GO:0005667">
    <property type="term" value="C:transcription regulator complex"/>
    <property type="evidence" value="ECO:0007669"/>
    <property type="project" value="EnsemblFungi"/>
</dbReference>
<dbReference type="GO" id="GO:0005634">
    <property type="term" value="C:nucleus"/>
    <property type="evidence" value="ECO:0007669"/>
    <property type="project" value="EnsemblFungi"/>
</dbReference>
<dbReference type="PANTHER" id="PTHR43708">
    <property type="entry name" value="CONSERVED EXPRESSED OXIDOREDUCTASE (EUROFUNG)"/>
    <property type="match status" value="1"/>
</dbReference>
<dbReference type="InterPro" id="IPR000683">
    <property type="entry name" value="Gfo/Idh/MocA-like_OxRdtase_N"/>
</dbReference>
<dbReference type="GeneID" id="11497510"/>
<evidence type="ECO:0000313" key="4">
    <source>
        <dbReference type="EMBL" id="CCD23146.1"/>
    </source>
</evidence>
<dbReference type="GO" id="GO:0000122">
    <property type="term" value="P:negative regulation of transcription by RNA polymerase II"/>
    <property type="evidence" value="ECO:0007669"/>
    <property type="project" value="EnsemblFungi"/>
</dbReference>
<dbReference type="GO" id="GO:0061629">
    <property type="term" value="F:RNA polymerase II-specific DNA-binding transcription factor binding"/>
    <property type="evidence" value="ECO:0007669"/>
    <property type="project" value="EnsemblFungi"/>
</dbReference>
<dbReference type="GO" id="GO:0000166">
    <property type="term" value="F:nucleotide binding"/>
    <property type="evidence" value="ECO:0007669"/>
    <property type="project" value="InterPro"/>
</dbReference>
<dbReference type="GO" id="GO:0019210">
    <property type="term" value="F:kinase inhibitor activity"/>
    <property type="evidence" value="ECO:0007669"/>
    <property type="project" value="EnsemblFungi"/>
</dbReference>
<evidence type="ECO:0000259" key="3">
    <source>
        <dbReference type="Pfam" id="PF22685"/>
    </source>
</evidence>
<name>G0W5T5_NAUDC</name>
<keyword evidence="5" id="KW-1185">Reference proteome</keyword>
<evidence type="ECO:0000313" key="5">
    <source>
        <dbReference type="Proteomes" id="UP000000689"/>
    </source>
</evidence>
<dbReference type="InterPro" id="IPR055080">
    <property type="entry name" value="Gal80p-like_C"/>
</dbReference>
<dbReference type="InterPro" id="IPR036291">
    <property type="entry name" value="NAD(P)-bd_dom_sf"/>
</dbReference>